<sequence>MTSTSASGVTFTTNLGEGCNAMFLRMITRDTVSQPATRRKQTYADAALAALKANYHLTNQQIIIYGHSIGTAASIDLAKNNAGLAGLILISPFMSAIRILFPSLAFSCCCDCFPSIDKISSVMCRTLIIEPGNDDLFGPNNGHAAALQARLRYPVNSLRIQGGHSDIEHTNACWGRLDQFITQEAGPMNVGV</sequence>
<evidence type="ECO:0000313" key="1">
    <source>
        <dbReference type="Proteomes" id="UP000492821"/>
    </source>
</evidence>
<keyword evidence="1" id="KW-1185">Reference proteome</keyword>
<dbReference type="GO" id="GO:0005886">
    <property type="term" value="C:plasma membrane"/>
    <property type="evidence" value="ECO:0007669"/>
    <property type="project" value="TreeGrafter"/>
</dbReference>
<dbReference type="PANTHER" id="PTHR12277:SF81">
    <property type="entry name" value="PROTEIN ABHD13"/>
    <property type="match status" value="1"/>
</dbReference>
<proteinExistence type="predicted"/>
<dbReference type="WBParaSite" id="Pan_g10694.t1">
    <property type="protein sequence ID" value="Pan_g10694.t1"/>
    <property type="gene ID" value="Pan_g10694"/>
</dbReference>
<dbReference type="SUPFAM" id="SSF53474">
    <property type="entry name" value="alpha/beta-Hydrolases"/>
    <property type="match status" value="1"/>
</dbReference>
<dbReference type="InterPro" id="IPR029058">
    <property type="entry name" value="AB_hydrolase_fold"/>
</dbReference>
<dbReference type="Gene3D" id="3.40.50.1820">
    <property type="entry name" value="alpha/beta hydrolase"/>
    <property type="match status" value="1"/>
</dbReference>
<dbReference type="GO" id="GO:0008474">
    <property type="term" value="F:palmitoyl-(protein) hydrolase activity"/>
    <property type="evidence" value="ECO:0007669"/>
    <property type="project" value="TreeGrafter"/>
</dbReference>
<dbReference type="AlphaFoldDB" id="A0A7E4UMV4"/>
<dbReference type="PANTHER" id="PTHR12277">
    <property type="entry name" value="ALPHA/BETA HYDROLASE DOMAIN-CONTAINING PROTEIN"/>
    <property type="match status" value="1"/>
</dbReference>
<dbReference type="GO" id="GO:0010008">
    <property type="term" value="C:endosome membrane"/>
    <property type="evidence" value="ECO:0007669"/>
    <property type="project" value="TreeGrafter"/>
</dbReference>
<accession>A0A7E4UMV4</accession>
<evidence type="ECO:0000313" key="2">
    <source>
        <dbReference type="WBParaSite" id="Pan_g10694.t1"/>
    </source>
</evidence>
<name>A0A7E4UMV4_PANRE</name>
<protein>
    <submittedName>
        <fullName evidence="2">Abhydrolase_2 domain-containing protein</fullName>
    </submittedName>
</protein>
<organism evidence="1 2">
    <name type="scientific">Panagrellus redivivus</name>
    <name type="common">Microworm</name>
    <dbReference type="NCBI Taxonomy" id="6233"/>
    <lineage>
        <taxon>Eukaryota</taxon>
        <taxon>Metazoa</taxon>
        <taxon>Ecdysozoa</taxon>
        <taxon>Nematoda</taxon>
        <taxon>Chromadorea</taxon>
        <taxon>Rhabditida</taxon>
        <taxon>Tylenchina</taxon>
        <taxon>Panagrolaimomorpha</taxon>
        <taxon>Panagrolaimoidea</taxon>
        <taxon>Panagrolaimidae</taxon>
        <taxon>Panagrellus</taxon>
    </lineage>
</organism>
<dbReference type="Proteomes" id="UP000492821">
    <property type="component" value="Unassembled WGS sequence"/>
</dbReference>
<reference evidence="1" key="1">
    <citation type="journal article" date="2013" name="Genetics">
        <title>The draft genome and transcriptome of Panagrellus redivivus are shaped by the harsh demands of a free-living lifestyle.</title>
        <authorList>
            <person name="Srinivasan J."/>
            <person name="Dillman A.R."/>
            <person name="Macchietto M.G."/>
            <person name="Heikkinen L."/>
            <person name="Lakso M."/>
            <person name="Fracchia K.M."/>
            <person name="Antoshechkin I."/>
            <person name="Mortazavi A."/>
            <person name="Wong G."/>
            <person name="Sternberg P.W."/>
        </authorList>
    </citation>
    <scope>NUCLEOTIDE SEQUENCE [LARGE SCALE GENOMIC DNA]</scope>
    <source>
        <strain evidence="1">MT8872</strain>
    </source>
</reference>
<reference evidence="2" key="2">
    <citation type="submission" date="2020-10" db="UniProtKB">
        <authorList>
            <consortium name="WormBaseParasite"/>
        </authorList>
    </citation>
    <scope>IDENTIFICATION</scope>
</reference>